<dbReference type="GO" id="GO:0005743">
    <property type="term" value="C:mitochondrial inner membrane"/>
    <property type="evidence" value="ECO:0007669"/>
    <property type="project" value="InterPro"/>
</dbReference>
<dbReference type="RefSeq" id="XP_012769732.1">
    <property type="nucleotide sequence ID" value="XM_012914278.1"/>
</dbReference>
<comment type="similarity">
    <text evidence="1">Belongs to the eukaryotic ATPase epsilon family.</text>
</comment>
<dbReference type="InterPro" id="IPR036742">
    <property type="entry name" value="ATP_synth_F1_esu_sf_mt"/>
</dbReference>
<dbReference type="VEuPathDB" id="PiroplasmaDB:BBBOND_0400380"/>
<dbReference type="GeneID" id="24566087"/>
<dbReference type="GO" id="GO:0045259">
    <property type="term" value="C:proton-transporting ATP synthase complex"/>
    <property type="evidence" value="ECO:0007669"/>
    <property type="project" value="InterPro"/>
</dbReference>
<dbReference type="InterPro" id="IPR006721">
    <property type="entry name" value="ATP_synth_F1_esu_mt"/>
</dbReference>
<dbReference type="AlphaFoldDB" id="A0A061DA04"/>
<sequence length="70" mass="8041">MWRSAKSSYSRYCLEMAEILCKCLKDPYREKALARYKLNVKQTDYTNGVAQSPQLRVNFDDAFGSKGPAQ</sequence>
<proteinExistence type="inferred from homology"/>
<name>A0A061DA04_BABBI</name>
<gene>
    <name evidence="2" type="ORF">BBBOND_0400380</name>
</gene>
<evidence type="ECO:0000313" key="2">
    <source>
        <dbReference type="EMBL" id="CDR97546.1"/>
    </source>
</evidence>
<dbReference type="Pfam" id="PF04627">
    <property type="entry name" value="ATP-synt_Eps"/>
    <property type="match status" value="1"/>
</dbReference>
<reference evidence="3" key="1">
    <citation type="journal article" date="2014" name="Nucleic Acids Res.">
        <title>The evolutionary dynamics of variant antigen genes in Babesia reveal a history of genomic innovation underlying host-parasite interaction.</title>
        <authorList>
            <person name="Jackson A.P."/>
            <person name="Otto T.D."/>
            <person name="Darby A."/>
            <person name="Ramaprasad A."/>
            <person name="Xia D."/>
            <person name="Echaide I.E."/>
            <person name="Farber M."/>
            <person name="Gahlot S."/>
            <person name="Gamble J."/>
            <person name="Gupta D."/>
            <person name="Gupta Y."/>
            <person name="Jackson L."/>
            <person name="Malandrin L."/>
            <person name="Malas T.B."/>
            <person name="Moussa E."/>
            <person name="Nair M."/>
            <person name="Reid A.J."/>
            <person name="Sanders M."/>
            <person name="Sharma J."/>
            <person name="Tracey A."/>
            <person name="Quail M.A."/>
            <person name="Weir W."/>
            <person name="Wastling J.M."/>
            <person name="Hall N."/>
            <person name="Willadsen P."/>
            <person name="Lingelbach K."/>
            <person name="Shiels B."/>
            <person name="Tait A."/>
            <person name="Berriman M."/>
            <person name="Allred D.R."/>
            <person name="Pain A."/>
        </authorList>
    </citation>
    <scope>NUCLEOTIDE SEQUENCE [LARGE SCALE GENOMIC DNA]</scope>
    <source>
        <strain evidence="3">Bond</strain>
    </source>
</reference>
<evidence type="ECO:0000313" key="3">
    <source>
        <dbReference type="Proteomes" id="UP000033188"/>
    </source>
</evidence>
<dbReference type="SUPFAM" id="SSF48690">
    <property type="entry name" value="Epsilon subunit of mitochondrial F1F0-ATP synthase"/>
    <property type="match status" value="1"/>
</dbReference>
<dbReference type="CDD" id="cd12153">
    <property type="entry name" value="F1-ATPase_epsilon"/>
    <property type="match status" value="1"/>
</dbReference>
<dbReference type="Gene3D" id="1.10.1620.20">
    <property type="entry name" value="ATP synthase, F1 complex, epsilon subunit superfamily, mitochondrial"/>
    <property type="match status" value="1"/>
</dbReference>
<dbReference type="Proteomes" id="UP000033188">
    <property type="component" value="Chromosome 4"/>
</dbReference>
<protein>
    <submittedName>
        <fullName evidence="2">Uncharacterized protein</fullName>
    </submittedName>
</protein>
<dbReference type="OrthoDB" id="269124at2759"/>
<dbReference type="GO" id="GO:0046933">
    <property type="term" value="F:proton-transporting ATP synthase activity, rotational mechanism"/>
    <property type="evidence" value="ECO:0007669"/>
    <property type="project" value="InterPro"/>
</dbReference>
<dbReference type="EMBL" id="LK391710">
    <property type="protein sequence ID" value="CDR97546.1"/>
    <property type="molecule type" value="Genomic_DNA"/>
</dbReference>
<organism evidence="2 3">
    <name type="scientific">Babesia bigemina</name>
    <dbReference type="NCBI Taxonomy" id="5866"/>
    <lineage>
        <taxon>Eukaryota</taxon>
        <taxon>Sar</taxon>
        <taxon>Alveolata</taxon>
        <taxon>Apicomplexa</taxon>
        <taxon>Aconoidasida</taxon>
        <taxon>Piroplasmida</taxon>
        <taxon>Babesiidae</taxon>
        <taxon>Babesia</taxon>
    </lineage>
</organism>
<accession>A0A061DA04</accession>
<dbReference type="STRING" id="5866.A0A061DA04"/>
<dbReference type="KEGG" id="bbig:BBBOND_0400380"/>
<evidence type="ECO:0000256" key="1">
    <source>
        <dbReference type="ARBA" id="ARBA00009502"/>
    </source>
</evidence>
<keyword evidence="3" id="KW-1185">Reference proteome</keyword>
<dbReference type="OMA" id="YTNEMAV"/>